<dbReference type="EMBL" id="VLLL01000006">
    <property type="protein sequence ID" value="TWJ12911.1"/>
    <property type="molecule type" value="Genomic_DNA"/>
</dbReference>
<evidence type="ECO:0000256" key="5">
    <source>
        <dbReference type="PROSITE-ProRule" id="PRU00335"/>
    </source>
</evidence>
<dbReference type="AlphaFoldDB" id="A0A562V4T9"/>
<keyword evidence="3 5" id="KW-0238">DNA-binding</keyword>
<accession>A0A562V4T9</accession>
<dbReference type="InterPro" id="IPR009057">
    <property type="entry name" value="Homeodomain-like_sf"/>
</dbReference>
<dbReference type="Pfam" id="PF13977">
    <property type="entry name" value="TetR_C_6"/>
    <property type="match status" value="1"/>
</dbReference>
<protein>
    <submittedName>
        <fullName evidence="7">TetR family transcriptional regulator</fullName>
    </submittedName>
</protein>
<dbReference type="PANTHER" id="PTHR47506:SF6">
    <property type="entry name" value="HTH-TYPE TRANSCRIPTIONAL REPRESSOR NEMR"/>
    <property type="match status" value="1"/>
</dbReference>
<dbReference type="SUPFAM" id="SSF46689">
    <property type="entry name" value="Homeodomain-like"/>
    <property type="match status" value="1"/>
</dbReference>
<name>A0A562V4T9_9ACTN</name>
<dbReference type="SUPFAM" id="SSF48498">
    <property type="entry name" value="Tetracyclin repressor-like, C-terminal domain"/>
    <property type="match status" value="1"/>
</dbReference>
<dbReference type="PANTHER" id="PTHR47506">
    <property type="entry name" value="TRANSCRIPTIONAL REGULATORY PROTEIN"/>
    <property type="match status" value="1"/>
</dbReference>
<evidence type="ECO:0000256" key="2">
    <source>
        <dbReference type="ARBA" id="ARBA00023015"/>
    </source>
</evidence>
<sequence length="194" mass="21153">MVGYAKGRVRREDIIAAAAAAYGESGYRQASLRDIARRVGISHSGLLYHFPTKEALLTAVLERRDAVDAARERLHGPPGAAVLRSMVSLAAHNTDHPAIVELYSRLAAEAVSPDHPAHGYFARHYRRARDLVRASFTAMAEAGELRDGVDPDRAATVFIALMDGLQVQWLTSPDEVDMTATLRTHLATLLRDGS</sequence>
<dbReference type="Proteomes" id="UP000321617">
    <property type="component" value="Unassembled WGS sequence"/>
</dbReference>
<feature type="DNA-binding region" description="H-T-H motif" evidence="5">
    <location>
        <begin position="31"/>
        <end position="50"/>
    </location>
</feature>
<organism evidence="7 8">
    <name type="scientific">Stackebrandtia albiflava</name>
    <dbReference type="NCBI Taxonomy" id="406432"/>
    <lineage>
        <taxon>Bacteria</taxon>
        <taxon>Bacillati</taxon>
        <taxon>Actinomycetota</taxon>
        <taxon>Actinomycetes</taxon>
        <taxon>Glycomycetales</taxon>
        <taxon>Glycomycetaceae</taxon>
        <taxon>Stackebrandtia</taxon>
    </lineage>
</organism>
<evidence type="ECO:0000256" key="3">
    <source>
        <dbReference type="ARBA" id="ARBA00023125"/>
    </source>
</evidence>
<evidence type="ECO:0000313" key="8">
    <source>
        <dbReference type="Proteomes" id="UP000321617"/>
    </source>
</evidence>
<keyword evidence="1" id="KW-0678">Repressor</keyword>
<evidence type="ECO:0000313" key="7">
    <source>
        <dbReference type="EMBL" id="TWJ12911.1"/>
    </source>
</evidence>
<dbReference type="InterPro" id="IPR001647">
    <property type="entry name" value="HTH_TetR"/>
</dbReference>
<dbReference type="Gene3D" id="1.10.357.10">
    <property type="entry name" value="Tetracycline Repressor, domain 2"/>
    <property type="match status" value="1"/>
</dbReference>
<comment type="caution">
    <text evidence="7">The sequence shown here is derived from an EMBL/GenBank/DDBJ whole genome shotgun (WGS) entry which is preliminary data.</text>
</comment>
<evidence type="ECO:0000259" key="6">
    <source>
        <dbReference type="PROSITE" id="PS50977"/>
    </source>
</evidence>
<keyword evidence="8" id="KW-1185">Reference proteome</keyword>
<dbReference type="RefSeq" id="WP_147140387.1">
    <property type="nucleotide sequence ID" value="NZ_BAABIJ010000002.1"/>
</dbReference>
<evidence type="ECO:0000256" key="1">
    <source>
        <dbReference type="ARBA" id="ARBA00022491"/>
    </source>
</evidence>
<dbReference type="PRINTS" id="PR00455">
    <property type="entry name" value="HTHTETR"/>
</dbReference>
<proteinExistence type="predicted"/>
<reference evidence="7 8" key="1">
    <citation type="journal article" date="2013" name="Stand. Genomic Sci.">
        <title>Genomic Encyclopedia of Type Strains, Phase I: The one thousand microbial genomes (KMG-I) project.</title>
        <authorList>
            <person name="Kyrpides N.C."/>
            <person name="Woyke T."/>
            <person name="Eisen J.A."/>
            <person name="Garrity G."/>
            <person name="Lilburn T.G."/>
            <person name="Beck B.J."/>
            <person name="Whitman W.B."/>
            <person name="Hugenholtz P."/>
            <person name="Klenk H.P."/>
        </authorList>
    </citation>
    <scope>NUCLEOTIDE SEQUENCE [LARGE SCALE GENOMIC DNA]</scope>
    <source>
        <strain evidence="7 8">DSM 45044</strain>
    </source>
</reference>
<gene>
    <name evidence="7" type="ORF">LX16_3678</name>
</gene>
<dbReference type="Pfam" id="PF00440">
    <property type="entry name" value="TetR_N"/>
    <property type="match status" value="1"/>
</dbReference>
<keyword evidence="2" id="KW-0805">Transcription regulation</keyword>
<dbReference type="InterPro" id="IPR036271">
    <property type="entry name" value="Tet_transcr_reg_TetR-rel_C_sf"/>
</dbReference>
<dbReference type="GO" id="GO:0003677">
    <property type="term" value="F:DNA binding"/>
    <property type="evidence" value="ECO:0007669"/>
    <property type="project" value="UniProtKB-UniRule"/>
</dbReference>
<feature type="domain" description="HTH tetR-type" evidence="6">
    <location>
        <begin position="8"/>
        <end position="68"/>
    </location>
</feature>
<keyword evidence="4" id="KW-0804">Transcription</keyword>
<dbReference type="PROSITE" id="PS50977">
    <property type="entry name" value="HTH_TETR_2"/>
    <property type="match status" value="1"/>
</dbReference>
<dbReference type="OrthoDB" id="7505659at2"/>
<evidence type="ECO:0000256" key="4">
    <source>
        <dbReference type="ARBA" id="ARBA00023163"/>
    </source>
</evidence>
<dbReference type="InterPro" id="IPR039538">
    <property type="entry name" value="BetI_C"/>
</dbReference>